<comment type="similarity">
    <text evidence="2">Belongs to the major facilitator superfamily. Sugar transporter (TC 2.A.1.1) family.</text>
</comment>
<dbReference type="PANTHER" id="PTHR48022">
    <property type="entry name" value="PLASTIDIC GLUCOSE TRANSPORTER 4"/>
    <property type="match status" value="1"/>
</dbReference>
<feature type="transmembrane region" description="Helical" evidence="9">
    <location>
        <begin position="432"/>
        <end position="452"/>
    </location>
</feature>
<keyword evidence="3" id="KW-0813">Transport</keyword>
<dbReference type="GO" id="GO:0005351">
    <property type="term" value="F:carbohydrate:proton symporter activity"/>
    <property type="evidence" value="ECO:0007669"/>
    <property type="project" value="TreeGrafter"/>
</dbReference>
<feature type="transmembrane region" description="Helical" evidence="9">
    <location>
        <begin position="310"/>
        <end position="334"/>
    </location>
</feature>
<keyword evidence="12" id="KW-1185">Reference proteome</keyword>
<evidence type="ECO:0000256" key="9">
    <source>
        <dbReference type="SAM" id="Phobius"/>
    </source>
</evidence>
<organism evidence="11 12">
    <name type="scientific">Microbotryum silenes-dioicae</name>
    <dbReference type="NCBI Taxonomy" id="796604"/>
    <lineage>
        <taxon>Eukaryota</taxon>
        <taxon>Fungi</taxon>
        <taxon>Dikarya</taxon>
        <taxon>Basidiomycota</taxon>
        <taxon>Pucciniomycotina</taxon>
        <taxon>Microbotryomycetes</taxon>
        <taxon>Microbotryales</taxon>
        <taxon>Microbotryaceae</taxon>
        <taxon>Microbotryum</taxon>
    </lineage>
</organism>
<keyword evidence="4 9" id="KW-0812">Transmembrane</keyword>
<feature type="transmembrane region" description="Helical" evidence="9">
    <location>
        <begin position="570"/>
        <end position="592"/>
    </location>
</feature>
<feature type="transmembrane region" description="Helical" evidence="9">
    <location>
        <begin position="497"/>
        <end position="518"/>
    </location>
</feature>
<name>A0A2X0NTP7_9BASI</name>
<dbReference type="GO" id="GO:0016020">
    <property type="term" value="C:membrane"/>
    <property type="evidence" value="ECO:0007669"/>
    <property type="project" value="UniProtKB-SubCell"/>
</dbReference>
<evidence type="ECO:0000256" key="6">
    <source>
        <dbReference type="ARBA" id="ARBA00023136"/>
    </source>
</evidence>
<feature type="transmembrane region" description="Helical" evidence="9">
    <location>
        <begin position="598"/>
        <end position="617"/>
    </location>
</feature>
<dbReference type="Gene3D" id="1.20.1250.20">
    <property type="entry name" value="MFS general substrate transporter like domains"/>
    <property type="match status" value="1"/>
</dbReference>
<feature type="transmembrane region" description="Helical" evidence="9">
    <location>
        <begin position="250"/>
        <end position="270"/>
    </location>
</feature>
<evidence type="ECO:0000313" key="12">
    <source>
        <dbReference type="Proteomes" id="UP000249464"/>
    </source>
</evidence>
<sequence>MSDPTTLDAIDPDQTSTQTISTKADLEKQATHGSESSSSQAHLNPLRQRRTESIKLDNASAAPVQEVRSAALTAAVHASGKMDIRSRGEFRICLWAVLFARALVSFFRKRKRAIRATTPLLFPSLSRRSATKPWGMEMPPCLQGPPEELEERDHIASRTSTEMKETGRSCMRGPSLTLFAAIFVAFLCSTANGFDGSLMASINNMAAYQRQFNSGLVGSTTGIIFAIYTIGQMFGSMVSAPIADHFGRRVGMQVGCVAIVLGSIVATTSHAKGQFIAGRFILGFGIAITTTASPSYCVEIAPPSWRGRATGAYNCGWFAGSIPAAGITLGTSYIHSNWAWRIPVLAQCFPACVVIAAVMFLPESPRWLIAQGRGEEARAFLVKYHGNGDPTSAIVELEWSEMVEDIRTDASDKRWWDFSELFRTKNARWRSLMVGLMSIAGQFSGNGLGYFNFQIYSYVGYSNIMQFVLNLVNTITSAIGAVIGVSLADSVRRRPILVWGTLACAFWLAMNGMATHLWAIEDPTAHNLNIGRFAIASFFLFNIVYSFTYSPLQALYPVECLQTNTRAKGMAAYAFFVSCVSFINTYAIPIALENIEYNLIWFFVGWDCIEAVVWSFLGVETQGRTLEELETIFSAPHPVRASKANKQAAIDERGNTIIEALV</sequence>
<dbReference type="STRING" id="796604.A0A2X0NTP7"/>
<evidence type="ECO:0000256" key="5">
    <source>
        <dbReference type="ARBA" id="ARBA00022989"/>
    </source>
</evidence>
<dbReference type="InterPro" id="IPR003663">
    <property type="entry name" value="Sugar/inositol_transpt"/>
</dbReference>
<feature type="transmembrane region" description="Helical" evidence="9">
    <location>
        <begin position="464"/>
        <end position="485"/>
    </location>
</feature>
<keyword evidence="6 9" id="KW-0472">Membrane</keyword>
<dbReference type="SUPFAM" id="SSF103473">
    <property type="entry name" value="MFS general substrate transporter"/>
    <property type="match status" value="1"/>
</dbReference>
<dbReference type="Proteomes" id="UP000249464">
    <property type="component" value="Unassembled WGS sequence"/>
</dbReference>
<gene>
    <name evidence="11" type="primary">BQ5605_C010g06215</name>
    <name evidence="11" type="ORF">BQ5605_C010G06215</name>
</gene>
<dbReference type="InterPro" id="IPR005829">
    <property type="entry name" value="Sugar_transporter_CS"/>
</dbReference>
<feature type="transmembrane region" description="Helical" evidence="9">
    <location>
        <begin position="176"/>
        <end position="194"/>
    </location>
</feature>
<feature type="domain" description="Major facilitator superfamily (MFS) profile" evidence="10">
    <location>
        <begin position="181"/>
        <end position="622"/>
    </location>
</feature>
<evidence type="ECO:0000259" key="10">
    <source>
        <dbReference type="PROSITE" id="PS50850"/>
    </source>
</evidence>
<evidence type="ECO:0000256" key="4">
    <source>
        <dbReference type="ARBA" id="ARBA00022692"/>
    </source>
</evidence>
<feature type="region of interest" description="Disordered" evidence="8">
    <location>
        <begin position="1"/>
        <end position="45"/>
    </location>
</feature>
<dbReference type="InterPro" id="IPR005828">
    <property type="entry name" value="MFS_sugar_transport-like"/>
</dbReference>
<evidence type="ECO:0000313" key="11">
    <source>
        <dbReference type="EMBL" id="SGY14515.1"/>
    </source>
</evidence>
<dbReference type="PANTHER" id="PTHR48022:SF36">
    <property type="entry name" value="LACTOSE PERMEASE, PUTATIVE (AFU_ORTHOLOGUE AFUA_1G17310)-RELATED"/>
    <property type="match status" value="1"/>
</dbReference>
<dbReference type="EMBL" id="FQNC01000012">
    <property type="protein sequence ID" value="SGY14515.1"/>
    <property type="molecule type" value="Genomic_DNA"/>
</dbReference>
<comment type="catalytic activity">
    <reaction evidence="7">
        <text>myo-inositol(out) + H(+)(out) = myo-inositol(in) + H(+)(in)</text>
        <dbReference type="Rhea" id="RHEA:60364"/>
        <dbReference type="ChEBI" id="CHEBI:15378"/>
        <dbReference type="ChEBI" id="CHEBI:17268"/>
    </reaction>
</comment>
<evidence type="ECO:0000256" key="7">
    <source>
        <dbReference type="ARBA" id="ARBA00049119"/>
    </source>
</evidence>
<feature type="compositionally biased region" description="Polar residues" evidence="8">
    <location>
        <begin position="13"/>
        <end position="22"/>
    </location>
</feature>
<dbReference type="InterPro" id="IPR020846">
    <property type="entry name" value="MFS_dom"/>
</dbReference>
<dbReference type="InterPro" id="IPR050360">
    <property type="entry name" value="MFS_Sugar_Transporters"/>
</dbReference>
<evidence type="ECO:0000256" key="8">
    <source>
        <dbReference type="SAM" id="MobiDB-lite"/>
    </source>
</evidence>
<accession>A0A2X0NTP7</accession>
<comment type="subcellular location">
    <subcellularLocation>
        <location evidence="1">Membrane</location>
        <topology evidence="1">Multi-pass membrane protein</topology>
    </subcellularLocation>
</comment>
<dbReference type="InterPro" id="IPR036259">
    <property type="entry name" value="MFS_trans_sf"/>
</dbReference>
<reference evidence="11 12" key="1">
    <citation type="submission" date="2016-11" db="EMBL/GenBank/DDBJ databases">
        <authorList>
            <person name="Jaros S."/>
            <person name="Januszkiewicz K."/>
            <person name="Wedrychowicz H."/>
        </authorList>
    </citation>
    <scope>NUCLEOTIDE SEQUENCE [LARGE SCALE GENOMIC DNA]</scope>
</reference>
<dbReference type="PROSITE" id="PS50850">
    <property type="entry name" value="MFS"/>
    <property type="match status" value="1"/>
</dbReference>
<feature type="compositionally biased region" description="Polar residues" evidence="8">
    <location>
        <begin position="31"/>
        <end position="42"/>
    </location>
</feature>
<dbReference type="FunFam" id="1.20.1250.20:FF:000134">
    <property type="entry name" value="MFS sugar transporter protein"/>
    <property type="match status" value="1"/>
</dbReference>
<dbReference type="PROSITE" id="PS00216">
    <property type="entry name" value="SUGAR_TRANSPORT_1"/>
    <property type="match status" value="1"/>
</dbReference>
<evidence type="ECO:0000256" key="1">
    <source>
        <dbReference type="ARBA" id="ARBA00004141"/>
    </source>
</evidence>
<feature type="transmembrane region" description="Helical" evidence="9">
    <location>
        <begin position="276"/>
        <end position="298"/>
    </location>
</feature>
<proteinExistence type="inferred from homology"/>
<dbReference type="Pfam" id="PF00083">
    <property type="entry name" value="Sugar_tr"/>
    <property type="match status" value="1"/>
</dbReference>
<evidence type="ECO:0000256" key="3">
    <source>
        <dbReference type="ARBA" id="ARBA00022448"/>
    </source>
</evidence>
<dbReference type="NCBIfam" id="TIGR00879">
    <property type="entry name" value="SP"/>
    <property type="match status" value="1"/>
</dbReference>
<keyword evidence="5 9" id="KW-1133">Transmembrane helix</keyword>
<feature type="transmembrane region" description="Helical" evidence="9">
    <location>
        <begin position="214"/>
        <end position="238"/>
    </location>
</feature>
<feature type="transmembrane region" description="Helical" evidence="9">
    <location>
        <begin position="530"/>
        <end position="549"/>
    </location>
</feature>
<dbReference type="AlphaFoldDB" id="A0A2X0NTP7"/>
<protein>
    <submittedName>
        <fullName evidence="11">BQ5605_C010g06215 protein</fullName>
    </submittedName>
</protein>
<evidence type="ECO:0000256" key="2">
    <source>
        <dbReference type="ARBA" id="ARBA00010992"/>
    </source>
</evidence>